<comment type="caution">
    <text evidence="4">The sequence shown here is derived from an EMBL/GenBank/DDBJ whole genome shotgun (WGS) entry which is preliminary data.</text>
</comment>
<keyword evidence="5" id="KW-1185">Reference proteome</keyword>
<dbReference type="InterPro" id="IPR007856">
    <property type="entry name" value="SapB_1"/>
</dbReference>
<dbReference type="SMART" id="SM00741">
    <property type="entry name" value="SapB"/>
    <property type="match status" value="1"/>
</dbReference>
<dbReference type="GO" id="GO:0042742">
    <property type="term" value="P:defense response to bacterium"/>
    <property type="evidence" value="ECO:0007669"/>
    <property type="project" value="InterPro"/>
</dbReference>
<dbReference type="PROSITE" id="PS50015">
    <property type="entry name" value="SAP_B"/>
    <property type="match status" value="1"/>
</dbReference>
<feature type="domain" description="Saposin B-type" evidence="3">
    <location>
        <begin position="56"/>
        <end position="138"/>
    </location>
</feature>
<dbReference type="GO" id="GO:0006629">
    <property type="term" value="P:lipid metabolic process"/>
    <property type="evidence" value="ECO:0007669"/>
    <property type="project" value="InterPro"/>
</dbReference>
<keyword evidence="1" id="KW-1015">Disulfide bond</keyword>
<proteinExistence type="predicted"/>
<dbReference type="InterPro" id="IPR011001">
    <property type="entry name" value="Saposin-like"/>
</dbReference>
<dbReference type="Proteomes" id="UP001153269">
    <property type="component" value="Unassembled WGS sequence"/>
</dbReference>
<gene>
    <name evidence="4" type="ORF">PLEPLA_LOCUS20566</name>
</gene>
<organism evidence="4 5">
    <name type="scientific">Pleuronectes platessa</name>
    <name type="common">European plaice</name>
    <dbReference type="NCBI Taxonomy" id="8262"/>
    <lineage>
        <taxon>Eukaryota</taxon>
        <taxon>Metazoa</taxon>
        <taxon>Chordata</taxon>
        <taxon>Craniata</taxon>
        <taxon>Vertebrata</taxon>
        <taxon>Euteleostomi</taxon>
        <taxon>Actinopterygii</taxon>
        <taxon>Neopterygii</taxon>
        <taxon>Teleostei</taxon>
        <taxon>Neoteleostei</taxon>
        <taxon>Acanthomorphata</taxon>
        <taxon>Carangaria</taxon>
        <taxon>Pleuronectiformes</taxon>
        <taxon>Pleuronectoidei</taxon>
        <taxon>Pleuronectidae</taxon>
        <taxon>Pleuronectes</taxon>
    </lineage>
</organism>
<reference evidence="4" key="1">
    <citation type="submission" date="2020-03" db="EMBL/GenBank/DDBJ databases">
        <authorList>
            <person name="Weist P."/>
        </authorList>
    </citation>
    <scope>NUCLEOTIDE SEQUENCE</scope>
</reference>
<dbReference type="PANTHER" id="PTHR15541">
    <property type="entry name" value="GRANULYSIN RELATED"/>
    <property type="match status" value="1"/>
</dbReference>
<dbReference type="InterPro" id="IPR038847">
    <property type="entry name" value="Granulysin-like"/>
</dbReference>
<feature type="chain" id="PRO_5040487189" description="Saposin B-type domain-containing protein" evidence="2">
    <location>
        <begin position="21"/>
        <end position="143"/>
    </location>
</feature>
<evidence type="ECO:0000313" key="5">
    <source>
        <dbReference type="Proteomes" id="UP001153269"/>
    </source>
</evidence>
<dbReference type="PANTHER" id="PTHR15541:SF2">
    <property type="entry name" value="GRANULYSIN"/>
    <property type="match status" value="1"/>
</dbReference>
<dbReference type="InterPro" id="IPR008139">
    <property type="entry name" value="SaposinB_dom"/>
</dbReference>
<protein>
    <recommendedName>
        <fullName evidence="3">Saposin B-type domain-containing protein</fullName>
    </recommendedName>
</protein>
<dbReference type="Pfam" id="PF05184">
    <property type="entry name" value="SapB_1"/>
    <property type="match status" value="1"/>
</dbReference>
<evidence type="ECO:0000259" key="3">
    <source>
        <dbReference type="PROSITE" id="PS50015"/>
    </source>
</evidence>
<dbReference type="SUPFAM" id="SSF47862">
    <property type="entry name" value="Saposin"/>
    <property type="match status" value="1"/>
</dbReference>
<dbReference type="EMBL" id="CADEAL010001446">
    <property type="protein sequence ID" value="CAB1432484.1"/>
    <property type="molecule type" value="Genomic_DNA"/>
</dbReference>
<name>A0A9N7YQ33_PLEPL</name>
<dbReference type="AlphaFoldDB" id="A0A9N7YQ33"/>
<accession>A0A9N7YQ33</accession>
<feature type="signal peptide" evidence="2">
    <location>
        <begin position="1"/>
        <end position="20"/>
    </location>
</feature>
<sequence length="143" mass="15732">MNMSPVFSIALLLLSAAVVGSSVEQTGEEDLTSELKHHVRKGATHHEDQTLQDGAIPGGCLACKLIVSKVKKLLGKQSSKEKIDRLLSKACNGFKRKLIQCACKMILRKFKNKLIDSIARNECPRVACKKVKLCKAAVHRSYT</sequence>
<evidence type="ECO:0000313" key="4">
    <source>
        <dbReference type="EMBL" id="CAB1432484.1"/>
    </source>
</evidence>
<evidence type="ECO:0000256" key="1">
    <source>
        <dbReference type="ARBA" id="ARBA00023157"/>
    </source>
</evidence>
<keyword evidence="2" id="KW-0732">Signal</keyword>
<evidence type="ECO:0000256" key="2">
    <source>
        <dbReference type="SAM" id="SignalP"/>
    </source>
</evidence>
<dbReference type="Gene3D" id="1.10.225.10">
    <property type="entry name" value="Saposin-like"/>
    <property type="match status" value="1"/>
</dbReference>